<gene>
    <name evidence="1" type="ORF">ERS007720_03185</name>
</gene>
<dbReference type="AlphaFoldDB" id="A0A655JD24"/>
<dbReference type="Proteomes" id="UP000044938">
    <property type="component" value="Unassembled WGS sequence"/>
</dbReference>
<sequence length="80" mass="8643">MCGVSASSAPRITTVSTLSLSMTASNSSQNVRQRIFGSTPHINTTSRSLPGGRQCEIRMAGHCSSRVTPSTWRMTGRLTW</sequence>
<evidence type="ECO:0000313" key="2">
    <source>
        <dbReference type="Proteomes" id="UP000044938"/>
    </source>
</evidence>
<name>A0A655JD24_MYCTX</name>
<proteinExistence type="predicted"/>
<accession>A0A655JD24</accession>
<protein>
    <submittedName>
        <fullName evidence="1">Uncharacterized protein</fullName>
    </submittedName>
</protein>
<dbReference type="EMBL" id="CSAJ01000483">
    <property type="protein sequence ID" value="COW73948.1"/>
    <property type="molecule type" value="Genomic_DNA"/>
</dbReference>
<organism evidence="1 2">
    <name type="scientific">Mycobacterium tuberculosis</name>
    <dbReference type="NCBI Taxonomy" id="1773"/>
    <lineage>
        <taxon>Bacteria</taxon>
        <taxon>Bacillati</taxon>
        <taxon>Actinomycetota</taxon>
        <taxon>Actinomycetes</taxon>
        <taxon>Mycobacteriales</taxon>
        <taxon>Mycobacteriaceae</taxon>
        <taxon>Mycobacterium</taxon>
        <taxon>Mycobacterium tuberculosis complex</taxon>
    </lineage>
</organism>
<reference evidence="1 2" key="1">
    <citation type="submission" date="2015-03" db="EMBL/GenBank/DDBJ databases">
        <authorList>
            <consortium name="Pathogen Informatics"/>
        </authorList>
    </citation>
    <scope>NUCLEOTIDE SEQUENCE [LARGE SCALE GENOMIC DNA]</scope>
    <source>
        <strain evidence="1 2">M09401471</strain>
    </source>
</reference>
<evidence type="ECO:0000313" key="1">
    <source>
        <dbReference type="EMBL" id="COW73948.1"/>
    </source>
</evidence>